<gene>
    <name evidence="3" type="ORF">LPAF129_08000</name>
</gene>
<feature type="transmembrane region" description="Helical" evidence="1">
    <location>
        <begin position="69"/>
        <end position="86"/>
    </location>
</feature>
<feature type="transmembrane region" description="Helical" evidence="1">
    <location>
        <begin position="129"/>
        <end position="148"/>
    </location>
</feature>
<keyword evidence="1" id="KW-0812">Transmembrane</keyword>
<accession>A0ABQ5JJ63</accession>
<keyword evidence="4" id="KW-1185">Reference proteome</keyword>
<keyword evidence="1" id="KW-1133">Transmembrane helix</keyword>
<dbReference type="InterPro" id="IPR053150">
    <property type="entry name" value="Teicoplanin_resist-assoc"/>
</dbReference>
<evidence type="ECO:0000259" key="2">
    <source>
        <dbReference type="Pfam" id="PF04892"/>
    </source>
</evidence>
<feature type="domain" description="VanZ-like" evidence="2">
    <location>
        <begin position="58"/>
        <end position="146"/>
    </location>
</feature>
<sequence>MNELVNLRNKVVRRAIWGAFIIYLATVGVLCFAPTLPLVIPASEPVPYIYLGKAPFIYLPFAELTHLDFYLNIVMTLPFGVFIALLRQKKWSSLKVIGTGLAVGATIELTQLILDNLELTSRWIDVNDILANAAGLCLGYLIVAWLQIKISKQK</sequence>
<reference evidence="3" key="1">
    <citation type="journal article" date="2022" name="Int. J. Syst. Evol. Microbiol.">
        <title>A novel species of lactic acid bacteria, Ligilactobacillus pabuli sp. nov., isolated from alfalfa silage.</title>
        <authorList>
            <person name="Tohno M."/>
            <person name="Tanizawa Y."/>
            <person name="Sawada H."/>
            <person name="Sakamoto M."/>
            <person name="Ohkuma M."/>
            <person name="Kobayashi H."/>
        </authorList>
    </citation>
    <scope>NUCLEOTIDE SEQUENCE</scope>
    <source>
        <strain evidence="3">AF129</strain>
    </source>
</reference>
<comment type="caution">
    <text evidence="3">The sequence shown here is derived from an EMBL/GenBank/DDBJ whole genome shotgun (WGS) entry which is preliminary data.</text>
</comment>
<dbReference type="InterPro" id="IPR006976">
    <property type="entry name" value="VanZ-like"/>
</dbReference>
<protein>
    <recommendedName>
        <fullName evidence="2">VanZ-like domain-containing protein</fullName>
    </recommendedName>
</protein>
<feature type="transmembrane region" description="Helical" evidence="1">
    <location>
        <begin position="20"/>
        <end position="40"/>
    </location>
</feature>
<feature type="transmembrane region" description="Helical" evidence="1">
    <location>
        <begin position="93"/>
        <end position="114"/>
    </location>
</feature>
<keyword evidence="1" id="KW-0472">Membrane</keyword>
<name>A0ABQ5JJ63_9LACO</name>
<dbReference type="PANTHER" id="PTHR36834:SF1">
    <property type="entry name" value="INTEGRAL MEMBRANE PROTEIN"/>
    <property type="match status" value="1"/>
</dbReference>
<proteinExistence type="predicted"/>
<evidence type="ECO:0000313" key="3">
    <source>
        <dbReference type="EMBL" id="GKS81115.1"/>
    </source>
</evidence>
<dbReference type="Pfam" id="PF04892">
    <property type="entry name" value="VanZ"/>
    <property type="match status" value="1"/>
</dbReference>
<dbReference type="Proteomes" id="UP001055149">
    <property type="component" value="Unassembled WGS sequence"/>
</dbReference>
<evidence type="ECO:0000313" key="4">
    <source>
        <dbReference type="Proteomes" id="UP001055149"/>
    </source>
</evidence>
<organism evidence="3 4">
    <name type="scientific">Ligilactobacillus pabuli</name>
    <dbReference type="NCBI Taxonomy" id="2886039"/>
    <lineage>
        <taxon>Bacteria</taxon>
        <taxon>Bacillati</taxon>
        <taxon>Bacillota</taxon>
        <taxon>Bacilli</taxon>
        <taxon>Lactobacillales</taxon>
        <taxon>Lactobacillaceae</taxon>
        <taxon>Ligilactobacillus</taxon>
    </lineage>
</organism>
<evidence type="ECO:0000256" key="1">
    <source>
        <dbReference type="SAM" id="Phobius"/>
    </source>
</evidence>
<dbReference type="PANTHER" id="PTHR36834">
    <property type="entry name" value="MEMBRANE PROTEIN-RELATED"/>
    <property type="match status" value="1"/>
</dbReference>
<dbReference type="EMBL" id="BQXH01000005">
    <property type="protein sequence ID" value="GKS81115.1"/>
    <property type="molecule type" value="Genomic_DNA"/>
</dbReference>